<dbReference type="InterPro" id="IPR010982">
    <property type="entry name" value="Lambda_DNA-bd_dom_sf"/>
</dbReference>
<dbReference type="AlphaFoldDB" id="A0A2S2E737"/>
<name>A0A2S2E737_9ALTE</name>
<organism evidence="2 3">
    <name type="scientific">Saliniradius amylolyticus</name>
    <dbReference type="NCBI Taxonomy" id="2183582"/>
    <lineage>
        <taxon>Bacteria</taxon>
        <taxon>Pseudomonadati</taxon>
        <taxon>Pseudomonadota</taxon>
        <taxon>Gammaproteobacteria</taxon>
        <taxon>Alteromonadales</taxon>
        <taxon>Alteromonadaceae</taxon>
        <taxon>Saliniradius</taxon>
    </lineage>
</organism>
<dbReference type="InterPro" id="IPR001387">
    <property type="entry name" value="Cro/C1-type_HTH"/>
</dbReference>
<evidence type="ECO:0000313" key="3">
    <source>
        <dbReference type="Proteomes" id="UP000245728"/>
    </source>
</evidence>
<dbReference type="SUPFAM" id="SSF47413">
    <property type="entry name" value="lambda repressor-like DNA-binding domains"/>
    <property type="match status" value="1"/>
</dbReference>
<dbReference type="KEGG" id="salh:HMF8227_02981"/>
<keyword evidence="3" id="KW-1185">Reference proteome</keyword>
<gene>
    <name evidence="2" type="ORF">HMF8227_02981</name>
</gene>
<dbReference type="GO" id="GO:0003677">
    <property type="term" value="F:DNA binding"/>
    <property type="evidence" value="ECO:0007669"/>
    <property type="project" value="InterPro"/>
</dbReference>
<dbReference type="Proteomes" id="UP000245728">
    <property type="component" value="Chromosome"/>
</dbReference>
<dbReference type="Pfam" id="PF01381">
    <property type="entry name" value="HTH_3"/>
    <property type="match status" value="1"/>
</dbReference>
<feature type="domain" description="HTH cro/C1-type" evidence="1">
    <location>
        <begin position="32"/>
        <end position="87"/>
    </location>
</feature>
<sequence length="105" mass="11858">MTKLNHNEQNNTLILELLSLLYSGDLTSGELLKTLRKELMGLSQLAFAEQVGISRRTLIALEQDKASPTLQILNAAFKPFGLKYNLVAKDDDLMHQLIQHQHTQD</sequence>
<dbReference type="PROSITE" id="PS50943">
    <property type="entry name" value="HTH_CROC1"/>
    <property type="match status" value="1"/>
</dbReference>
<protein>
    <recommendedName>
        <fullName evidence="1">HTH cro/C1-type domain-containing protein</fullName>
    </recommendedName>
</protein>
<evidence type="ECO:0000313" key="2">
    <source>
        <dbReference type="EMBL" id="AWL13429.1"/>
    </source>
</evidence>
<dbReference type="CDD" id="cd00093">
    <property type="entry name" value="HTH_XRE"/>
    <property type="match status" value="1"/>
</dbReference>
<dbReference type="OrthoDB" id="6240846at2"/>
<dbReference type="RefSeq" id="WP_109340928.1">
    <property type="nucleotide sequence ID" value="NZ_CP029347.1"/>
</dbReference>
<accession>A0A2S2E737</accession>
<dbReference type="Gene3D" id="1.10.260.40">
    <property type="entry name" value="lambda repressor-like DNA-binding domains"/>
    <property type="match status" value="1"/>
</dbReference>
<dbReference type="SMART" id="SM00530">
    <property type="entry name" value="HTH_XRE"/>
    <property type="match status" value="1"/>
</dbReference>
<reference evidence="2 3" key="1">
    <citation type="submission" date="2018-05" db="EMBL/GenBank/DDBJ databases">
        <title>Salinimonas sp. HMF8227 Genome sequencing and assembly.</title>
        <authorList>
            <person name="Kang H."/>
            <person name="Kang J."/>
            <person name="Cha I."/>
            <person name="Kim H."/>
            <person name="Joh K."/>
        </authorList>
    </citation>
    <scope>NUCLEOTIDE SEQUENCE [LARGE SCALE GENOMIC DNA]</scope>
    <source>
        <strain evidence="2 3">HMF8227</strain>
    </source>
</reference>
<dbReference type="EMBL" id="CP029347">
    <property type="protein sequence ID" value="AWL13429.1"/>
    <property type="molecule type" value="Genomic_DNA"/>
</dbReference>
<evidence type="ECO:0000259" key="1">
    <source>
        <dbReference type="PROSITE" id="PS50943"/>
    </source>
</evidence>
<proteinExistence type="predicted"/>